<comment type="caution">
    <text evidence="3">The sequence shown here is derived from an EMBL/GenBank/DDBJ whole genome shotgun (WGS) entry which is preliminary data.</text>
</comment>
<evidence type="ECO:0000313" key="3">
    <source>
        <dbReference type="EMBL" id="OXG13912.1"/>
    </source>
</evidence>
<dbReference type="EMBL" id="AMKT01000078">
    <property type="protein sequence ID" value="OXG13912.1"/>
    <property type="molecule type" value="Genomic_DNA"/>
</dbReference>
<proteinExistence type="predicted"/>
<dbReference type="GO" id="GO:0003729">
    <property type="term" value="F:mRNA binding"/>
    <property type="evidence" value="ECO:0007669"/>
    <property type="project" value="TreeGrafter"/>
</dbReference>
<organism evidence="3 4">
    <name type="scientific">Cryptococcus neoformans Tu259-1</name>
    <dbReference type="NCBI Taxonomy" id="1230072"/>
    <lineage>
        <taxon>Eukaryota</taxon>
        <taxon>Fungi</taxon>
        <taxon>Dikarya</taxon>
        <taxon>Basidiomycota</taxon>
        <taxon>Agaricomycotina</taxon>
        <taxon>Tremellomycetes</taxon>
        <taxon>Tremellales</taxon>
        <taxon>Cryptococcaceae</taxon>
        <taxon>Cryptococcus</taxon>
        <taxon>Cryptococcus neoformans species complex</taxon>
    </lineage>
</organism>
<dbReference type="Pfam" id="PF14327">
    <property type="entry name" value="CSTF2_hinge"/>
    <property type="match status" value="1"/>
</dbReference>
<dbReference type="AlphaFoldDB" id="A0A854QD35"/>
<sequence length="272" mass="30149">MASMKTLITTNPDQARQLLSSKPQLAYALFQAMLLMSIIDPSVLQRIQPIPANAAALPAPYPPAANPFPYGVPPPQSQPPPSSYPSYPPAGAPGAPSPVAGGPGYRGAPPPSVAGGYNAGAPLLYNNLATARHNLDLLLGMVRLLQLQHHLLREWLGYRPLPRLLWQPFQRISRRCFFKCCSSLRTRSTPWTPPKKHLSCSSVSSSLERPCNIPLYYRNEEETTFTSHRTLLAIGDEHVRVYSSSSRCSIMWRANAQKLEALNYVKCERTYR</sequence>
<dbReference type="GO" id="GO:0005847">
    <property type="term" value="C:mRNA cleavage and polyadenylation specificity factor complex"/>
    <property type="evidence" value="ECO:0007669"/>
    <property type="project" value="TreeGrafter"/>
</dbReference>
<feature type="region of interest" description="Disordered" evidence="1">
    <location>
        <begin position="68"/>
        <end position="106"/>
    </location>
</feature>
<protein>
    <submittedName>
        <fullName evidence="3">Cleavage stimulation factor subunit 2</fullName>
    </submittedName>
</protein>
<evidence type="ECO:0000313" key="4">
    <source>
        <dbReference type="Proteomes" id="UP000199727"/>
    </source>
</evidence>
<name>A0A854QD35_CRYNE</name>
<gene>
    <name evidence="3" type="ORF">C361_06059</name>
</gene>
<accession>A0A854QD35</accession>
<dbReference type="InterPro" id="IPR025742">
    <property type="entry name" value="CSTF2_hinge"/>
</dbReference>
<dbReference type="Proteomes" id="UP000199727">
    <property type="component" value="Unassembled WGS sequence"/>
</dbReference>
<dbReference type="PANTHER" id="PTHR45735:SF2">
    <property type="entry name" value="CLEAVAGE STIMULATION FACTOR SUBUNIT 2"/>
    <property type="match status" value="1"/>
</dbReference>
<evidence type="ECO:0000256" key="1">
    <source>
        <dbReference type="SAM" id="MobiDB-lite"/>
    </source>
</evidence>
<reference evidence="3 4" key="1">
    <citation type="submission" date="2017-06" db="EMBL/GenBank/DDBJ databases">
        <title>Global population genomics of the pathogenic fungus Cryptococcus neoformans var. grubii.</title>
        <authorList>
            <person name="Cuomo C."/>
            <person name="Litvintseva A."/>
            <person name="Chen Y."/>
            <person name="Young S."/>
            <person name="Zeng Q."/>
            <person name="Chapman S."/>
            <person name="Gujja S."/>
            <person name="Saif S."/>
            <person name="Birren B."/>
        </authorList>
    </citation>
    <scope>NUCLEOTIDE SEQUENCE [LARGE SCALE GENOMIC DNA]</scope>
    <source>
        <strain evidence="3 4">Tu259-1</strain>
    </source>
</reference>
<dbReference type="PANTHER" id="PTHR45735">
    <property type="entry name" value="CLEAVAGE STIMULATION FACTOR SUBUNIT 2"/>
    <property type="match status" value="1"/>
</dbReference>
<feature type="compositionally biased region" description="Pro residues" evidence="1">
    <location>
        <begin position="68"/>
        <end position="91"/>
    </location>
</feature>
<dbReference type="Gene3D" id="1.25.40.630">
    <property type="match status" value="1"/>
</dbReference>
<evidence type="ECO:0000259" key="2">
    <source>
        <dbReference type="Pfam" id="PF14327"/>
    </source>
</evidence>
<feature type="domain" description="Cleavage stimulation factor subunit 2 hinge" evidence="2">
    <location>
        <begin position="1"/>
        <end position="47"/>
    </location>
</feature>